<evidence type="ECO:0000313" key="2">
    <source>
        <dbReference type="Proteomes" id="UP001380953"/>
    </source>
</evidence>
<dbReference type="Proteomes" id="UP001380953">
    <property type="component" value="Unassembled WGS sequence"/>
</dbReference>
<protein>
    <submittedName>
        <fullName evidence="1">Bifunctional 2',3'-cyclic-nucleotide 2'-phosphodiesterase/3'-nucleotidase</fullName>
    </submittedName>
</protein>
<accession>A0ACC6PIQ2</accession>
<gene>
    <name evidence="1" type="ORF">WKI47_23105</name>
</gene>
<dbReference type="EMBL" id="JBBKAR010000056">
    <property type="protein sequence ID" value="MEJ8306806.1"/>
    <property type="molecule type" value="Genomic_DNA"/>
</dbReference>
<organism evidence="1 2">
    <name type="scientific">Saccharibacillus sacchari</name>
    <dbReference type="NCBI Taxonomy" id="456493"/>
    <lineage>
        <taxon>Bacteria</taxon>
        <taxon>Bacillati</taxon>
        <taxon>Bacillota</taxon>
        <taxon>Bacilli</taxon>
        <taxon>Bacillales</taxon>
        <taxon>Paenibacillaceae</taxon>
        <taxon>Saccharibacillus</taxon>
    </lineage>
</organism>
<reference evidence="1" key="1">
    <citation type="submission" date="2024-03" db="EMBL/GenBank/DDBJ databases">
        <title>Whole genome sequecning of epiphytes from Marcgravia umbellata leaves.</title>
        <authorList>
            <person name="Kumar G."/>
            <person name="Savka M.A."/>
        </authorList>
    </citation>
    <scope>NUCLEOTIDE SEQUENCE</scope>
    <source>
        <strain evidence="1">RIT_BL5</strain>
    </source>
</reference>
<proteinExistence type="predicted"/>
<name>A0ACC6PIQ2_9BACL</name>
<comment type="caution">
    <text evidence="1">The sequence shown here is derived from an EMBL/GenBank/DDBJ whole genome shotgun (WGS) entry which is preliminary data.</text>
</comment>
<keyword evidence="2" id="KW-1185">Reference proteome</keyword>
<sequence>MQSQNRVILAYILEESKLNIKASLRVLETTDLHVHMTNYDYYGDRPVLEYGFAQTATLIRQAKAEKKNVLLFDNGDLLQGNPMGDYMASGGLEANGGIHAVYQAMNALGYDAATLGNHEFNYGLDYLDKVLEGAAFPYTNANLFLDGENVPKGSHYLPPYLLLERTIEDDEGNLHPIKVGVIGLVTPQIMSWDKANLEGRLTAEDMVETTKTFVPKLKAEGADLIVLLAHCGYEDVSEAPMTENAVLHLSRIPGVDVILFGHAHKVFPSAAFEGKTGVDAQKGSINGIPAVEAGYAGDHLGVVDLELTLSEKGWEVADFHTEARPVFDASKAVSLVRTDAETAEAVREGHEGTLTYIRTAVGETTEPIDSFFALVQDSVSVQIVNDAQRWYLKKELQSTPYANLPVLAAGAPFKTGGRYGPAYYTNIPAGPLAVKHIADLYNYPNTLCAVLLTGAELKEWLEWAAGLFLTIDPQGADGQPLIDPDFPSFNFDIIDGVTYTIDVTQPAKYSASCELSNPQAQRIGNLRYEGRPVGEEEKFVIATNNYRAFSTPIANPDGQRVVLDSPDENRQILTDYIRASGTLAPKADNNWTLAGIPAGLKVELLSSPDARRENMPDGIAFAGMTDNGFARFNVEIVPSTK</sequence>
<evidence type="ECO:0000313" key="1">
    <source>
        <dbReference type="EMBL" id="MEJ8306806.1"/>
    </source>
</evidence>